<organism evidence="1 2">
    <name type="scientific">Actinocorallia libanotica</name>
    <dbReference type="NCBI Taxonomy" id="46162"/>
    <lineage>
        <taxon>Bacteria</taxon>
        <taxon>Bacillati</taxon>
        <taxon>Actinomycetota</taxon>
        <taxon>Actinomycetes</taxon>
        <taxon>Streptosporangiales</taxon>
        <taxon>Thermomonosporaceae</taxon>
        <taxon>Actinocorallia</taxon>
    </lineage>
</organism>
<reference evidence="1 2" key="1">
    <citation type="journal article" date="2019" name="Int. J. Syst. Evol. Microbiol.">
        <title>The Global Catalogue of Microorganisms (GCM) 10K type strain sequencing project: providing services to taxonomists for standard genome sequencing and annotation.</title>
        <authorList>
            <consortium name="The Broad Institute Genomics Platform"/>
            <consortium name="The Broad Institute Genome Sequencing Center for Infectious Disease"/>
            <person name="Wu L."/>
            <person name="Ma J."/>
        </authorList>
    </citation>
    <scope>NUCLEOTIDE SEQUENCE [LARGE SCALE GENOMIC DNA]</scope>
    <source>
        <strain evidence="1 2">JCM 10696</strain>
    </source>
</reference>
<dbReference type="EMBL" id="BAAAHH010000001">
    <property type="protein sequence ID" value="GAA0935924.1"/>
    <property type="molecule type" value="Genomic_DNA"/>
</dbReference>
<evidence type="ECO:0000313" key="2">
    <source>
        <dbReference type="Proteomes" id="UP001500665"/>
    </source>
</evidence>
<dbReference type="Proteomes" id="UP001500665">
    <property type="component" value="Unassembled WGS sequence"/>
</dbReference>
<name>A0ABN1Q1P2_9ACTN</name>
<keyword evidence="2" id="KW-1185">Reference proteome</keyword>
<protein>
    <recommendedName>
        <fullName evidence="3">DUF1902 domain-containing protein</fullName>
    </recommendedName>
</protein>
<proteinExistence type="predicted"/>
<evidence type="ECO:0000313" key="1">
    <source>
        <dbReference type="EMBL" id="GAA0935924.1"/>
    </source>
</evidence>
<evidence type="ECO:0008006" key="3">
    <source>
        <dbReference type="Google" id="ProtNLM"/>
    </source>
</evidence>
<comment type="caution">
    <text evidence="1">The sequence shown here is derived from an EMBL/GenBank/DDBJ whole genome shotgun (WGS) entry which is preliminary data.</text>
</comment>
<gene>
    <name evidence="1" type="ORF">GCM10009550_01270</name>
</gene>
<accession>A0ABN1Q1P2</accession>
<sequence>MEIRFNTPFRHGPNERPSVTVVLHESGDAVKAALALREAREEGLPELMDLLARAIERETSIDTRFIDL</sequence>
<dbReference type="RefSeq" id="WP_344235482.1">
    <property type="nucleotide sequence ID" value="NZ_BAAAHH010000001.1"/>
</dbReference>